<dbReference type="Proteomes" id="UP000016923">
    <property type="component" value="Unassembled WGS sequence"/>
</dbReference>
<evidence type="ECO:0000313" key="2">
    <source>
        <dbReference type="EMBL" id="EPE03439.1"/>
    </source>
</evidence>
<reference evidence="2 3" key="1">
    <citation type="journal article" date="2013" name="BMC Genomics">
        <title>The genome and transcriptome of the pine saprophyte Ophiostoma piceae, and a comparison with the bark beetle-associated pine pathogen Grosmannia clavigera.</title>
        <authorList>
            <person name="Haridas S."/>
            <person name="Wang Y."/>
            <person name="Lim L."/>
            <person name="Massoumi Alamouti S."/>
            <person name="Jackman S."/>
            <person name="Docking R."/>
            <person name="Robertson G."/>
            <person name="Birol I."/>
            <person name="Bohlmann J."/>
            <person name="Breuil C."/>
        </authorList>
    </citation>
    <scope>NUCLEOTIDE SEQUENCE [LARGE SCALE GENOMIC DNA]</scope>
    <source>
        <strain evidence="2 3">UAMH 11346</strain>
    </source>
</reference>
<proteinExistence type="predicted"/>
<keyword evidence="3" id="KW-1185">Reference proteome</keyword>
<name>S3BQ23_OPHP1</name>
<feature type="compositionally biased region" description="Low complexity" evidence="1">
    <location>
        <begin position="160"/>
        <end position="198"/>
    </location>
</feature>
<dbReference type="AlphaFoldDB" id="S3BQ23"/>
<protein>
    <submittedName>
        <fullName evidence="2">Uncharacterized protein</fullName>
    </submittedName>
</protein>
<feature type="region of interest" description="Disordered" evidence="1">
    <location>
        <begin position="147"/>
        <end position="205"/>
    </location>
</feature>
<evidence type="ECO:0000313" key="3">
    <source>
        <dbReference type="Proteomes" id="UP000016923"/>
    </source>
</evidence>
<dbReference type="EMBL" id="KE148167">
    <property type="protein sequence ID" value="EPE03439.1"/>
    <property type="molecule type" value="Genomic_DNA"/>
</dbReference>
<dbReference type="VEuPathDB" id="FungiDB:F503_06612"/>
<evidence type="ECO:0000256" key="1">
    <source>
        <dbReference type="SAM" id="MobiDB-lite"/>
    </source>
</evidence>
<accession>S3BQ23</accession>
<organism evidence="2 3">
    <name type="scientific">Ophiostoma piceae (strain UAMH 11346)</name>
    <name type="common">Sap stain fungus</name>
    <dbReference type="NCBI Taxonomy" id="1262450"/>
    <lineage>
        <taxon>Eukaryota</taxon>
        <taxon>Fungi</taxon>
        <taxon>Dikarya</taxon>
        <taxon>Ascomycota</taxon>
        <taxon>Pezizomycotina</taxon>
        <taxon>Sordariomycetes</taxon>
        <taxon>Sordariomycetidae</taxon>
        <taxon>Ophiostomatales</taxon>
        <taxon>Ophiostomataceae</taxon>
        <taxon>Ophiostoma</taxon>
    </lineage>
</organism>
<gene>
    <name evidence="2" type="ORF">F503_06612</name>
</gene>
<sequence>MARRKGNKGTARRMLARQTNSNYSGVIGIVAASSLPSTGAVYQIKALDGRGSAFNLDVRDPSASVSHATYLVHTPAAAYLCTRPHLLSPALPLLPSLGVYAADEEQRKRQVDGFEISNLYAEPATADLARSWWRRLINSTRYKDHIVVPPVSDSGHDAGSDSGSDAGSASNHSLASGSRVASASGSSGTPASTSASGPQAAPVVE</sequence>
<dbReference type="HOGENOM" id="CLU_1337868_0_0_1"/>